<dbReference type="RefSeq" id="WP_188817278.1">
    <property type="nucleotide sequence ID" value="NZ_BMOF01000023.1"/>
</dbReference>
<keyword evidence="9 19" id="KW-0784">Thiamine biosynthesis</keyword>
<evidence type="ECO:0000256" key="13">
    <source>
        <dbReference type="ARBA" id="ARBA00061472"/>
    </source>
</evidence>
<comment type="pathway">
    <text evidence="2 19">Cofactor biosynthesis; thiamine diphosphate biosynthesis.</text>
</comment>
<accession>A0A8J3BCI0</accession>
<keyword evidence="7 19" id="KW-0067">ATP-binding</keyword>
<evidence type="ECO:0000256" key="6">
    <source>
        <dbReference type="ARBA" id="ARBA00022741"/>
    </source>
</evidence>
<evidence type="ECO:0000256" key="3">
    <source>
        <dbReference type="ARBA" id="ARBA00022490"/>
    </source>
</evidence>
<proteinExistence type="inferred from homology"/>
<dbReference type="InterPro" id="IPR003720">
    <property type="entry name" value="tRNA_STrfase"/>
</dbReference>
<comment type="catalytic activity">
    <reaction evidence="11 19">
        <text>[ThiS sulfur-carrier protein]-C-terminal Gly-Gly-AMP + S-sulfanyl-L-cysteinyl-[cysteine desulfurase] + AH2 = [ThiS sulfur-carrier protein]-C-terminal-Gly-aminoethanethioate + L-cysteinyl-[cysteine desulfurase] + A + AMP + 2 H(+)</text>
        <dbReference type="Rhea" id="RHEA:43340"/>
        <dbReference type="Rhea" id="RHEA-COMP:12157"/>
        <dbReference type="Rhea" id="RHEA-COMP:12158"/>
        <dbReference type="Rhea" id="RHEA-COMP:12910"/>
        <dbReference type="Rhea" id="RHEA-COMP:19908"/>
        <dbReference type="ChEBI" id="CHEBI:13193"/>
        <dbReference type="ChEBI" id="CHEBI:15378"/>
        <dbReference type="ChEBI" id="CHEBI:17499"/>
        <dbReference type="ChEBI" id="CHEBI:29950"/>
        <dbReference type="ChEBI" id="CHEBI:61963"/>
        <dbReference type="ChEBI" id="CHEBI:90618"/>
        <dbReference type="ChEBI" id="CHEBI:232372"/>
        <dbReference type="ChEBI" id="CHEBI:456215"/>
    </reaction>
</comment>
<dbReference type="HAMAP" id="MF_00021">
    <property type="entry name" value="ThiI"/>
    <property type="match status" value="1"/>
</dbReference>
<dbReference type="InterPro" id="IPR054173">
    <property type="entry name" value="ThiI_fer"/>
</dbReference>
<protein>
    <recommendedName>
        <fullName evidence="15 19">Probable tRNA sulfurtransferase</fullName>
        <ecNumber evidence="14 19">2.8.1.4</ecNumber>
    </recommendedName>
    <alternativeName>
        <fullName evidence="16 19">Sulfur carrier protein ThiS sulfurtransferase</fullName>
    </alternativeName>
    <alternativeName>
        <fullName evidence="17 19">Thiamine biosynthesis protein ThiI</fullName>
    </alternativeName>
    <alternativeName>
        <fullName evidence="18 19">tRNA 4-thiouridine synthase</fullName>
    </alternativeName>
</protein>
<dbReference type="GO" id="GO:0002937">
    <property type="term" value="P:tRNA 4-thiouridine biosynthesis"/>
    <property type="evidence" value="ECO:0007669"/>
    <property type="project" value="TreeGrafter"/>
</dbReference>
<dbReference type="GO" id="GO:0140741">
    <property type="term" value="F:tRNA-uracil-4 sulfurtransferase activity"/>
    <property type="evidence" value="ECO:0007669"/>
    <property type="project" value="UniProtKB-EC"/>
</dbReference>
<dbReference type="GO" id="GO:0004810">
    <property type="term" value="F:CCA tRNA nucleotidyltransferase activity"/>
    <property type="evidence" value="ECO:0007669"/>
    <property type="project" value="InterPro"/>
</dbReference>
<sequence>MRYDVVLLRYGELALKGKNRGQFENRLLANVRQALADFPGLRVRRAYGRLLVELGDAPFAEVAERLGRVFGLVSFSPAVRTPLDLPAIQEAALALIRSLSPAPRTFKVAARRSVKNFPHTSHELNHLVGAHVLRNTDNLTVDVHEPDVELAVEVRPEGAFLYVESLPGPGGLPVGVSGKVLLLLSGGIDSPVAGWRMLKRGVTLEAIHFHSYPFTSEQALEKVRDLARVLSRYGGPIRLHVVPFTEIQTRIRQHVPEAYGITIMRRFMMRIAQGIAEKRRALALATGESLGQVASQTLESINTINRVVTIPILRPLIGMDKAEIMETAKAIGTYEISIRPYEDCCTIFVPKNPKTKPDPEEAAELEAALPVDELVADAIARTEMETLDWRARDEIADLL</sequence>
<dbReference type="GO" id="GO:0000049">
    <property type="term" value="F:tRNA binding"/>
    <property type="evidence" value="ECO:0007669"/>
    <property type="project" value="UniProtKB-UniRule"/>
</dbReference>
<evidence type="ECO:0000256" key="2">
    <source>
        <dbReference type="ARBA" id="ARBA00004948"/>
    </source>
</evidence>
<feature type="binding site" evidence="19">
    <location>
        <position position="287"/>
    </location>
    <ligand>
        <name>ATP</name>
        <dbReference type="ChEBI" id="CHEBI:30616"/>
    </ligand>
</feature>
<evidence type="ECO:0000256" key="11">
    <source>
        <dbReference type="ARBA" id="ARBA00052330"/>
    </source>
</evidence>
<dbReference type="InterPro" id="IPR049961">
    <property type="entry name" value="ThiI_N"/>
</dbReference>
<feature type="domain" description="THUMP" evidence="20">
    <location>
        <begin position="60"/>
        <end position="165"/>
    </location>
</feature>
<dbReference type="PROSITE" id="PS51165">
    <property type="entry name" value="THUMP"/>
    <property type="match status" value="1"/>
</dbReference>
<dbReference type="Pfam" id="PF02926">
    <property type="entry name" value="THUMP"/>
    <property type="match status" value="1"/>
</dbReference>
<dbReference type="GO" id="GO:0052837">
    <property type="term" value="P:thiazole biosynthetic process"/>
    <property type="evidence" value="ECO:0007669"/>
    <property type="project" value="TreeGrafter"/>
</dbReference>
<dbReference type="PANTHER" id="PTHR43209">
    <property type="entry name" value="TRNA SULFURTRANSFERASE"/>
    <property type="match status" value="1"/>
</dbReference>
<dbReference type="FunFam" id="3.40.50.620:FF:000053">
    <property type="entry name" value="Probable tRNA sulfurtransferase"/>
    <property type="match status" value="1"/>
</dbReference>
<reference evidence="21" key="1">
    <citation type="journal article" date="2014" name="Int. J. Syst. Evol. Microbiol.">
        <title>Complete genome sequence of Corynebacterium casei LMG S-19264T (=DSM 44701T), isolated from a smear-ripened cheese.</title>
        <authorList>
            <consortium name="US DOE Joint Genome Institute (JGI-PGF)"/>
            <person name="Walter F."/>
            <person name="Albersmeier A."/>
            <person name="Kalinowski J."/>
            <person name="Ruckert C."/>
        </authorList>
    </citation>
    <scope>NUCLEOTIDE SEQUENCE</scope>
    <source>
        <strain evidence="21">JCM 14719</strain>
    </source>
</reference>
<comment type="caution">
    <text evidence="21">The sequence shown here is derived from an EMBL/GenBank/DDBJ whole genome shotgun (WGS) entry which is preliminary data.</text>
</comment>
<evidence type="ECO:0000256" key="4">
    <source>
        <dbReference type="ARBA" id="ARBA00022555"/>
    </source>
</evidence>
<dbReference type="CDD" id="cd01712">
    <property type="entry name" value="PPase_ThiI"/>
    <property type="match status" value="1"/>
</dbReference>
<comment type="subcellular location">
    <subcellularLocation>
        <location evidence="1 19">Cytoplasm</location>
    </subcellularLocation>
</comment>
<comment type="catalytic activity">
    <reaction evidence="10 19">
        <text>[ThiI sulfur-carrier protein]-S-sulfanyl-L-cysteine + a uridine in tRNA + 2 reduced [2Fe-2S]-[ferredoxin] + ATP + H(+) = [ThiI sulfur-carrier protein]-L-cysteine + a 4-thiouridine in tRNA + 2 oxidized [2Fe-2S]-[ferredoxin] + AMP + diphosphate</text>
        <dbReference type="Rhea" id="RHEA:24176"/>
        <dbReference type="Rhea" id="RHEA-COMP:10000"/>
        <dbReference type="Rhea" id="RHEA-COMP:10001"/>
        <dbReference type="Rhea" id="RHEA-COMP:13337"/>
        <dbReference type="Rhea" id="RHEA-COMP:13338"/>
        <dbReference type="Rhea" id="RHEA-COMP:13339"/>
        <dbReference type="Rhea" id="RHEA-COMP:13340"/>
        <dbReference type="ChEBI" id="CHEBI:15378"/>
        <dbReference type="ChEBI" id="CHEBI:29950"/>
        <dbReference type="ChEBI" id="CHEBI:30616"/>
        <dbReference type="ChEBI" id="CHEBI:33019"/>
        <dbReference type="ChEBI" id="CHEBI:33737"/>
        <dbReference type="ChEBI" id="CHEBI:33738"/>
        <dbReference type="ChEBI" id="CHEBI:61963"/>
        <dbReference type="ChEBI" id="CHEBI:65315"/>
        <dbReference type="ChEBI" id="CHEBI:136798"/>
        <dbReference type="ChEBI" id="CHEBI:456215"/>
        <dbReference type="EC" id="2.8.1.4"/>
    </reaction>
</comment>
<dbReference type="GO" id="GO:0005524">
    <property type="term" value="F:ATP binding"/>
    <property type="evidence" value="ECO:0007669"/>
    <property type="project" value="UniProtKB-UniRule"/>
</dbReference>
<dbReference type="GO" id="GO:0009229">
    <property type="term" value="P:thiamine diphosphate biosynthetic process"/>
    <property type="evidence" value="ECO:0007669"/>
    <property type="project" value="UniProtKB-UniRule"/>
</dbReference>
<feature type="binding site" evidence="19">
    <location>
        <position position="296"/>
    </location>
    <ligand>
        <name>ATP</name>
        <dbReference type="ChEBI" id="CHEBI:30616"/>
    </ligand>
</feature>
<evidence type="ECO:0000313" key="21">
    <source>
        <dbReference type="EMBL" id="GGK00703.1"/>
    </source>
</evidence>
<evidence type="ECO:0000256" key="5">
    <source>
        <dbReference type="ARBA" id="ARBA00022679"/>
    </source>
</evidence>
<dbReference type="PANTHER" id="PTHR43209:SF1">
    <property type="entry name" value="TRNA SULFURTRANSFERASE"/>
    <property type="match status" value="1"/>
</dbReference>
<feature type="binding site" evidence="19">
    <location>
        <begin position="208"/>
        <end position="209"/>
    </location>
    <ligand>
        <name>ATP</name>
        <dbReference type="ChEBI" id="CHEBI:30616"/>
    </ligand>
</feature>
<dbReference type="InterPro" id="IPR004114">
    <property type="entry name" value="THUMP_dom"/>
</dbReference>
<keyword evidence="6 19" id="KW-0547">Nucleotide-binding</keyword>
<evidence type="ECO:0000256" key="12">
    <source>
        <dbReference type="ARBA" id="ARBA00058382"/>
    </source>
</evidence>
<dbReference type="GO" id="GO:0009228">
    <property type="term" value="P:thiamine biosynthetic process"/>
    <property type="evidence" value="ECO:0007669"/>
    <property type="project" value="UniProtKB-KW"/>
</dbReference>
<name>A0A8J3BCI0_9BACI</name>
<comment type="similarity">
    <text evidence="13 19">Belongs to the ThiI family.</text>
</comment>
<evidence type="ECO:0000256" key="8">
    <source>
        <dbReference type="ARBA" id="ARBA00022884"/>
    </source>
</evidence>
<evidence type="ECO:0000256" key="19">
    <source>
        <dbReference type="HAMAP-Rule" id="MF_00021"/>
    </source>
</evidence>
<dbReference type="AlphaFoldDB" id="A0A8J3BCI0"/>
<dbReference type="CDD" id="cd11716">
    <property type="entry name" value="THUMP_ThiI"/>
    <property type="match status" value="1"/>
</dbReference>
<keyword evidence="4 19" id="KW-0820">tRNA-binding</keyword>
<evidence type="ECO:0000256" key="14">
    <source>
        <dbReference type="ARBA" id="ARBA00066827"/>
    </source>
</evidence>
<dbReference type="SUPFAM" id="SSF143437">
    <property type="entry name" value="THUMP domain-like"/>
    <property type="match status" value="1"/>
</dbReference>
<evidence type="ECO:0000256" key="9">
    <source>
        <dbReference type="ARBA" id="ARBA00022977"/>
    </source>
</evidence>
<evidence type="ECO:0000259" key="20">
    <source>
        <dbReference type="PROSITE" id="PS51165"/>
    </source>
</evidence>
<dbReference type="Pfam" id="PF22025">
    <property type="entry name" value="ThiI_fer"/>
    <property type="match status" value="1"/>
</dbReference>
<feature type="binding site" evidence="19">
    <location>
        <position position="265"/>
    </location>
    <ligand>
        <name>ATP</name>
        <dbReference type="ChEBI" id="CHEBI:30616"/>
    </ligand>
</feature>
<comment type="function">
    <text evidence="12 19">Catalyzes the ATP-dependent transfer of a sulfur to tRNA to produce 4-thiouridine in position 8 of tRNAs, which functions as a near-UV photosensor. Also catalyzes the transfer of sulfur to the sulfur carrier protein ThiS, forming ThiS-thiocarboxylate. This is a step in the synthesis of thiazole, in the thiamine biosynthesis pathway. The sulfur is donated as persulfide by IscS.</text>
</comment>
<reference evidence="21" key="2">
    <citation type="submission" date="2020-09" db="EMBL/GenBank/DDBJ databases">
        <authorList>
            <person name="Sun Q."/>
            <person name="Ohkuma M."/>
        </authorList>
    </citation>
    <scope>NUCLEOTIDE SEQUENCE</scope>
    <source>
        <strain evidence="21">JCM 14719</strain>
    </source>
</reference>
<dbReference type="SUPFAM" id="SSF52402">
    <property type="entry name" value="Adenine nucleotide alpha hydrolases-like"/>
    <property type="match status" value="1"/>
</dbReference>
<keyword evidence="5 19" id="KW-0808">Transferase</keyword>
<dbReference type="EC" id="2.8.1.4" evidence="14 19"/>
<dbReference type="InterPro" id="IPR049962">
    <property type="entry name" value="THUMP_ThiI"/>
</dbReference>
<dbReference type="InterPro" id="IPR020536">
    <property type="entry name" value="ThiI_AANH"/>
</dbReference>
<feature type="binding site" evidence="19">
    <location>
        <begin position="183"/>
        <end position="184"/>
    </location>
    <ligand>
        <name>ATP</name>
        <dbReference type="ChEBI" id="CHEBI:30616"/>
    </ligand>
</feature>
<dbReference type="Proteomes" id="UP000637720">
    <property type="component" value="Unassembled WGS sequence"/>
</dbReference>
<dbReference type="EMBL" id="BMOF01000023">
    <property type="protein sequence ID" value="GGK00703.1"/>
    <property type="molecule type" value="Genomic_DNA"/>
</dbReference>
<dbReference type="Gene3D" id="3.30.2130.30">
    <property type="match status" value="1"/>
</dbReference>
<organism evidence="21 22">
    <name type="scientific">Calditerricola satsumensis</name>
    <dbReference type="NCBI Taxonomy" id="373054"/>
    <lineage>
        <taxon>Bacteria</taxon>
        <taxon>Bacillati</taxon>
        <taxon>Bacillota</taxon>
        <taxon>Bacilli</taxon>
        <taxon>Bacillales</taxon>
        <taxon>Bacillaceae</taxon>
        <taxon>Calditerricola</taxon>
    </lineage>
</organism>
<dbReference type="NCBIfam" id="TIGR00342">
    <property type="entry name" value="tRNA uracil 4-sulfurtransferase ThiI"/>
    <property type="match status" value="1"/>
</dbReference>
<evidence type="ECO:0000256" key="10">
    <source>
        <dbReference type="ARBA" id="ARBA00050570"/>
    </source>
</evidence>
<evidence type="ECO:0000256" key="17">
    <source>
        <dbReference type="ARBA" id="ARBA00077849"/>
    </source>
</evidence>
<keyword evidence="3 19" id="KW-0963">Cytoplasm</keyword>
<keyword evidence="8 19" id="KW-0694">RNA-binding</keyword>
<dbReference type="InterPro" id="IPR050102">
    <property type="entry name" value="tRNA_sulfurtransferase_ThiI"/>
</dbReference>
<dbReference type="UniPathway" id="UPA00060"/>
<evidence type="ECO:0000313" key="22">
    <source>
        <dbReference type="Proteomes" id="UP000637720"/>
    </source>
</evidence>
<dbReference type="InterPro" id="IPR014729">
    <property type="entry name" value="Rossmann-like_a/b/a_fold"/>
</dbReference>
<dbReference type="GO" id="GO:0005829">
    <property type="term" value="C:cytosol"/>
    <property type="evidence" value="ECO:0007669"/>
    <property type="project" value="TreeGrafter"/>
</dbReference>
<dbReference type="Pfam" id="PF02568">
    <property type="entry name" value="ThiI"/>
    <property type="match status" value="1"/>
</dbReference>
<dbReference type="Gene3D" id="3.40.50.620">
    <property type="entry name" value="HUPs"/>
    <property type="match status" value="1"/>
</dbReference>
<evidence type="ECO:0000256" key="18">
    <source>
        <dbReference type="ARBA" id="ARBA00080570"/>
    </source>
</evidence>
<evidence type="ECO:0000256" key="7">
    <source>
        <dbReference type="ARBA" id="ARBA00022840"/>
    </source>
</evidence>
<gene>
    <name evidence="19 21" type="primary">thiI</name>
    <name evidence="21" type="ORF">GCM10007043_13420</name>
</gene>
<evidence type="ECO:0000256" key="16">
    <source>
        <dbReference type="ARBA" id="ARBA00075337"/>
    </source>
</evidence>
<evidence type="ECO:0000256" key="15">
    <source>
        <dbReference type="ARBA" id="ARBA00071867"/>
    </source>
</evidence>
<evidence type="ECO:0000256" key="1">
    <source>
        <dbReference type="ARBA" id="ARBA00004496"/>
    </source>
</evidence>
<keyword evidence="22" id="KW-1185">Reference proteome</keyword>
<dbReference type="SMART" id="SM00981">
    <property type="entry name" value="THUMP"/>
    <property type="match status" value="1"/>
</dbReference>